<dbReference type="EMBL" id="OU893345">
    <property type="protein sequence ID" value="CAG9785389.1"/>
    <property type="molecule type" value="Genomic_DNA"/>
</dbReference>
<dbReference type="GO" id="GO:0006282">
    <property type="term" value="P:regulation of DNA repair"/>
    <property type="evidence" value="ECO:0007669"/>
    <property type="project" value="InterPro"/>
</dbReference>
<dbReference type="GO" id="GO:1990966">
    <property type="term" value="P:ATP generation from poly-ADP-D-ribose"/>
    <property type="evidence" value="ECO:0007669"/>
    <property type="project" value="TreeGrafter"/>
</dbReference>
<evidence type="ECO:0000256" key="3">
    <source>
        <dbReference type="ARBA" id="ARBA00022801"/>
    </source>
</evidence>
<feature type="binding site" evidence="5">
    <location>
        <position position="365"/>
    </location>
    <ligand>
        <name>substrate</name>
    </ligand>
</feature>
<feature type="binding site" evidence="5">
    <location>
        <position position="324"/>
    </location>
    <ligand>
        <name>substrate</name>
    </ligand>
</feature>
<name>A0A9N9WAD7_9NEOP</name>
<accession>A0A9N9WAD7</accession>
<dbReference type="InterPro" id="IPR046372">
    <property type="entry name" value="PARG_cat_C"/>
</dbReference>
<dbReference type="Pfam" id="PF05028">
    <property type="entry name" value="PARG_cat_C"/>
    <property type="match status" value="1"/>
</dbReference>
<evidence type="ECO:0000256" key="6">
    <source>
        <dbReference type="SAM" id="MobiDB-lite"/>
    </source>
</evidence>
<feature type="active site" evidence="4">
    <location>
        <position position="325"/>
    </location>
</feature>
<feature type="active site" evidence="4">
    <location>
        <position position="307"/>
    </location>
</feature>
<dbReference type="PANTHER" id="PTHR12837:SF15">
    <property type="entry name" value="POLY(ADP-RIBOSE) GLYCOHYDROLASE"/>
    <property type="match status" value="1"/>
</dbReference>
<evidence type="ECO:0000256" key="2">
    <source>
        <dbReference type="ARBA" id="ARBA00012255"/>
    </source>
</evidence>
<dbReference type="EC" id="3.2.1.143" evidence="2"/>
<dbReference type="GO" id="GO:0004649">
    <property type="term" value="F:poly(ADP-ribose) glycohydrolase activity"/>
    <property type="evidence" value="ECO:0007669"/>
    <property type="project" value="UniProtKB-EC"/>
</dbReference>
<feature type="domain" description="PARG catalytic Macro" evidence="7">
    <location>
        <begin position="276"/>
        <end position="481"/>
    </location>
</feature>
<feature type="compositionally biased region" description="Polar residues" evidence="6">
    <location>
        <begin position="634"/>
        <end position="644"/>
    </location>
</feature>
<keyword evidence="10" id="KW-1185">Reference proteome</keyword>
<keyword evidence="3" id="KW-0378">Hydrolase</keyword>
<organism evidence="9 10">
    <name type="scientific">Diatraea saccharalis</name>
    <name type="common">sugarcane borer</name>
    <dbReference type="NCBI Taxonomy" id="40085"/>
    <lineage>
        <taxon>Eukaryota</taxon>
        <taxon>Metazoa</taxon>
        <taxon>Ecdysozoa</taxon>
        <taxon>Arthropoda</taxon>
        <taxon>Hexapoda</taxon>
        <taxon>Insecta</taxon>
        <taxon>Pterygota</taxon>
        <taxon>Neoptera</taxon>
        <taxon>Endopterygota</taxon>
        <taxon>Lepidoptera</taxon>
        <taxon>Glossata</taxon>
        <taxon>Ditrysia</taxon>
        <taxon>Pyraloidea</taxon>
        <taxon>Crambidae</taxon>
        <taxon>Crambinae</taxon>
        <taxon>Diatraea</taxon>
    </lineage>
</organism>
<dbReference type="PANTHER" id="PTHR12837">
    <property type="entry name" value="POLY ADP-RIBOSE GLYCOHYDROLASE"/>
    <property type="match status" value="1"/>
</dbReference>
<dbReference type="GO" id="GO:0005737">
    <property type="term" value="C:cytoplasm"/>
    <property type="evidence" value="ECO:0007669"/>
    <property type="project" value="TreeGrafter"/>
</dbReference>
<reference evidence="9" key="1">
    <citation type="submission" date="2021-12" db="EMBL/GenBank/DDBJ databases">
        <authorList>
            <person name="King R."/>
        </authorList>
    </citation>
    <scope>NUCLEOTIDE SEQUENCE</scope>
</reference>
<feature type="binding site" evidence="5">
    <location>
        <position position="310"/>
    </location>
    <ligand>
        <name>substrate</name>
    </ligand>
</feature>
<evidence type="ECO:0000259" key="8">
    <source>
        <dbReference type="Pfam" id="PF20811"/>
    </source>
</evidence>
<dbReference type="Pfam" id="PF20811">
    <property type="entry name" value="PARG_cat_N"/>
    <property type="match status" value="1"/>
</dbReference>
<dbReference type="GO" id="GO:0009225">
    <property type="term" value="P:nucleotide-sugar metabolic process"/>
    <property type="evidence" value="ECO:0007669"/>
    <property type="project" value="TreeGrafter"/>
</dbReference>
<dbReference type="OrthoDB" id="1937899at2759"/>
<evidence type="ECO:0000313" key="10">
    <source>
        <dbReference type="Proteomes" id="UP001153714"/>
    </source>
</evidence>
<gene>
    <name evidence="9" type="ORF">DIATSA_LOCUS3427</name>
</gene>
<reference evidence="9" key="2">
    <citation type="submission" date="2022-10" db="EMBL/GenBank/DDBJ databases">
        <authorList>
            <consortium name="ENA_rothamsted_submissions"/>
            <consortium name="culmorum"/>
            <person name="King R."/>
        </authorList>
    </citation>
    <scope>NUCLEOTIDE SEQUENCE</scope>
</reference>
<comment type="similarity">
    <text evidence="1">Belongs to the poly(ADP-ribose) glycohydrolase family.</text>
</comment>
<feature type="region of interest" description="Disordered" evidence="6">
    <location>
        <begin position="634"/>
        <end position="663"/>
    </location>
</feature>
<evidence type="ECO:0000256" key="4">
    <source>
        <dbReference type="PIRSR" id="PIRSR607724-1"/>
    </source>
</evidence>
<proteinExistence type="inferred from homology"/>
<dbReference type="AlphaFoldDB" id="A0A9N9WAD7"/>
<feature type="domain" description="PARG helical" evidence="8">
    <location>
        <begin position="146"/>
        <end position="266"/>
    </location>
</feature>
<dbReference type="InterPro" id="IPR048362">
    <property type="entry name" value="PARG_helical"/>
</dbReference>
<sequence>MLSECHLRTMSEYTWRGVPLSEIYGSQSPWGAPEFPLVIPSYNHTVLYHVPNTGRPAQDSPPKPKSGNDVWNHDFVRMPCSNQSLYPVEDRNGETKLKKRWEIIEQALSKPICNSQQLADAILSYNTKFKSLWKFKALHKLFNECLEQEESDYFFNVTLPEIVKLVLALPKLIQAPIPLLKQHKSKSISLSQLQISCLLANAFFCTFPRRNNTKKTSEYASYPFINFNRLYNSSGSDSTLEKLKCICHYFRRVTMKVPGGVVTFSRRAVPQDSLPLWRASEISISSLPVHVDSATTIEDAHGLIQVDFANKFLGGGVLNFGCVQEEIRFVICPELMISMLFTEMLKPNEALMIIGCERYSNYSGYGSSFHWTNDYSDSTPFDSSGRRRCAVLAIDALPYASVRHEHNRDMITRELNKAWVGLTYGTDAKSEGLNYPGVATGNWGCGAFGGTPHLKSLIQIMACTQAKRPMAYYTFSDIELRDDIANIYNLLARHNITVGKLYRYIIEYTADARIGQLHAFLQQKLLDENKPKSPVIEVMSSSDMAMEISLTETPTPVKKVLMNDSPDMFSQDESDQDEINKQMDDLVDAAERGELFTDTCSGNDKKIVTEEFETEHTTRLFDEMKKFDEENGKLNLTTPSTSPMKHNRVLCKGNDTTDGPEKIKLDMSPEVKKKMSRKITDYFSKKSI</sequence>
<evidence type="ECO:0000313" key="9">
    <source>
        <dbReference type="EMBL" id="CAG9785389.1"/>
    </source>
</evidence>
<protein>
    <recommendedName>
        <fullName evidence="2">poly(ADP-ribose) glycohydrolase</fullName>
        <ecNumber evidence="2">3.2.1.143</ecNumber>
    </recommendedName>
</protein>
<feature type="active site" evidence="4">
    <location>
        <position position="326"/>
    </location>
</feature>
<dbReference type="InterPro" id="IPR007724">
    <property type="entry name" value="Poly_GlycHdrlase"/>
</dbReference>
<dbReference type="GO" id="GO:0005634">
    <property type="term" value="C:nucleus"/>
    <property type="evidence" value="ECO:0007669"/>
    <property type="project" value="TreeGrafter"/>
</dbReference>
<evidence type="ECO:0000256" key="5">
    <source>
        <dbReference type="PIRSR" id="PIRSR607724-2"/>
    </source>
</evidence>
<evidence type="ECO:0000256" key="1">
    <source>
        <dbReference type="ARBA" id="ARBA00009545"/>
    </source>
</evidence>
<dbReference type="Proteomes" id="UP001153714">
    <property type="component" value="Chromosome 14"/>
</dbReference>
<dbReference type="GO" id="GO:0005975">
    <property type="term" value="P:carbohydrate metabolic process"/>
    <property type="evidence" value="ECO:0007669"/>
    <property type="project" value="InterPro"/>
</dbReference>
<evidence type="ECO:0000259" key="7">
    <source>
        <dbReference type="Pfam" id="PF05028"/>
    </source>
</evidence>